<organism evidence="5 6">
    <name type="scientific">Helicostylum pulchrum</name>
    <dbReference type="NCBI Taxonomy" id="562976"/>
    <lineage>
        <taxon>Eukaryota</taxon>
        <taxon>Fungi</taxon>
        <taxon>Fungi incertae sedis</taxon>
        <taxon>Mucoromycota</taxon>
        <taxon>Mucoromycotina</taxon>
        <taxon>Mucoromycetes</taxon>
        <taxon>Mucorales</taxon>
        <taxon>Mucorineae</taxon>
        <taxon>Mucoraceae</taxon>
        <taxon>Helicostylum</taxon>
    </lineage>
</organism>
<comment type="subcellular location">
    <subcellularLocation>
        <location evidence="1">Nucleus</location>
    </subcellularLocation>
</comment>
<keyword evidence="4" id="KW-0539">Nucleus</keyword>
<dbReference type="InterPro" id="IPR015943">
    <property type="entry name" value="WD40/YVTN_repeat-like_dom_sf"/>
</dbReference>
<gene>
    <name evidence="5" type="ORF">HPULCUR_005661</name>
</gene>
<name>A0ABP9XZP7_9FUNG</name>
<keyword evidence="6" id="KW-1185">Reference proteome</keyword>
<evidence type="ECO:0000256" key="2">
    <source>
        <dbReference type="ARBA" id="ARBA00005569"/>
    </source>
</evidence>
<protein>
    <submittedName>
        <fullName evidence="5">Uncharacterized protein</fullName>
    </submittedName>
</protein>
<dbReference type="PANTHER" id="PTHR13405">
    <property type="entry name" value="NUCLEAR PORE COMPLEX PROTEIN NUP133"/>
    <property type="match status" value="1"/>
</dbReference>
<dbReference type="InterPro" id="IPR037624">
    <property type="entry name" value="Nup133-like"/>
</dbReference>
<dbReference type="Proteomes" id="UP001476247">
    <property type="component" value="Unassembled WGS sequence"/>
</dbReference>
<keyword evidence="3" id="KW-0813">Transport</keyword>
<dbReference type="SUPFAM" id="SSF117289">
    <property type="entry name" value="Nucleoporin domain"/>
    <property type="match status" value="1"/>
</dbReference>
<dbReference type="EMBL" id="BAABUJ010000015">
    <property type="protein sequence ID" value="GAA5800236.1"/>
    <property type="molecule type" value="Genomic_DNA"/>
</dbReference>
<accession>A0ABP9XZP7</accession>
<comment type="caution">
    <text evidence="5">The sequence shown here is derived from an EMBL/GenBank/DDBJ whole genome shotgun (WGS) entry which is preliminary data.</text>
</comment>
<reference evidence="5 6" key="1">
    <citation type="submission" date="2024-04" db="EMBL/GenBank/DDBJ databases">
        <title>genome sequences of Mucor flavus KT1a and Helicostylum pulchrum KT1b strains isolation_sourced from the surface of a dry-aged beef.</title>
        <authorList>
            <person name="Toyotome T."/>
            <person name="Hosono M."/>
            <person name="Torimaru M."/>
            <person name="Fukuda K."/>
            <person name="Mikami N."/>
        </authorList>
    </citation>
    <scope>NUCLEOTIDE SEQUENCE [LARGE SCALE GENOMIC DNA]</scope>
    <source>
        <strain evidence="5 6">KT1b</strain>
    </source>
</reference>
<comment type="similarity">
    <text evidence="2">Belongs to the nucleoporin Nup133 family.</text>
</comment>
<evidence type="ECO:0000256" key="3">
    <source>
        <dbReference type="ARBA" id="ARBA00022448"/>
    </source>
</evidence>
<evidence type="ECO:0000256" key="4">
    <source>
        <dbReference type="ARBA" id="ARBA00023242"/>
    </source>
</evidence>
<evidence type="ECO:0000313" key="5">
    <source>
        <dbReference type="EMBL" id="GAA5800236.1"/>
    </source>
</evidence>
<sequence>MTQSKLDSYLSNKDVTALESLGQGTTESSGSIVSYPWPWANPKILSKTDAYEVTRHLILPVEFQNLAFHYKEYRVQADHERKYLALISSNNIDLYFYTSDPILIKLTVPTPIRFFHLLNQTTAIAVTTGGEVYYWKDINEDAIHYTISLLSNKEHITAVEPVDANQVVIGTSTGEIYSLSITTKDTIIDVSTFYKPTGVVSYITGIFQTPLPHISQVELRAHTEPVLKFKVLKDMVYVVSKKHLLVWKIHSFNKVEFVSHIDLGVTLLSSVFQHFQSNATKDQIKLDILDLGLITDRECVALVSYSVPALGDYVQFVLVSFTLQSFFKQAQVDYTSSIPYTAVAGTTSPTLSVTKTLGFVTFKQTLIAVSLDPRSVFEESVVLKNDAILSVSVYEEKDTNRALIYTLSSGVIEFKVDIDEILAQRDTGNVYARVVPSIMDRDTVIFMSKLEQAVYFGASKQSPLSFPLKPEKVDISHAVKMVSDKIMNTESKLLPNKQDITLFLESRFVFEKQIMIVLKESFLMDTIPQNIRNELFKRVEFYLLSLILWEFHQERAHDSVTLEYWERTIADVLEPKDNIIQNLLINHPFRILDFVNKVRSKVLIQGKKVKNAQEHMTLIYTTNKIMMRATKETYLFETAYRKDYKVPVNYDDSVSVQLNDMIYLLFELNVEYIVNNSSDDSIINSDYLKRMKESLYDLSVILLDILLEAAKNTKINVEQYQSDYESVRKSVIEGLCKCGLSEKAIILGAKHNDVQSLVMTIHTSSGFSSETIQEKDSKFIGIFKQDYFSCLLKYLDKDSVENEKVILALLSKHPGYATDFLNRNSLQVAWKFYLQKKDYKRALEAIQVLVQQEEDQTKLNEYSSWMKIFEAALLQ</sequence>
<evidence type="ECO:0000256" key="1">
    <source>
        <dbReference type="ARBA" id="ARBA00004123"/>
    </source>
</evidence>
<proteinExistence type="inferred from homology"/>
<dbReference type="Gene3D" id="2.130.10.10">
    <property type="entry name" value="YVTN repeat-like/Quinoprotein amine dehydrogenase"/>
    <property type="match status" value="1"/>
</dbReference>
<evidence type="ECO:0000313" key="6">
    <source>
        <dbReference type="Proteomes" id="UP001476247"/>
    </source>
</evidence>
<dbReference type="PANTHER" id="PTHR13405:SF11">
    <property type="entry name" value="NUCLEAR PORE COMPLEX PROTEIN NUP133"/>
    <property type="match status" value="1"/>
</dbReference>